<dbReference type="PROSITE" id="PS50086">
    <property type="entry name" value="TBC_RABGAP"/>
    <property type="match status" value="1"/>
</dbReference>
<evidence type="ECO:0000259" key="2">
    <source>
        <dbReference type="PROSITE" id="PS50086"/>
    </source>
</evidence>
<evidence type="ECO:0000313" key="3">
    <source>
        <dbReference type="EMBL" id="KXN69724.1"/>
    </source>
</evidence>
<dbReference type="Gene3D" id="1.10.472.80">
    <property type="entry name" value="Ypt/Rab-GAP domain of gyp1p, domain 3"/>
    <property type="match status" value="1"/>
</dbReference>
<feature type="compositionally biased region" description="Polar residues" evidence="1">
    <location>
        <begin position="159"/>
        <end position="173"/>
    </location>
</feature>
<dbReference type="InterPro" id="IPR035969">
    <property type="entry name" value="Rab-GAP_TBC_sf"/>
</dbReference>
<reference evidence="3 4" key="1">
    <citation type="journal article" date="2015" name="Genome Biol. Evol.">
        <title>Phylogenomic analyses indicate that early fungi evolved digesting cell walls of algal ancestors of land plants.</title>
        <authorList>
            <person name="Chang Y."/>
            <person name="Wang S."/>
            <person name="Sekimoto S."/>
            <person name="Aerts A.L."/>
            <person name="Choi C."/>
            <person name="Clum A."/>
            <person name="LaButti K.M."/>
            <person name="Lindquist E.A."/>
            <person name="Yee Ngan C."/>
            <person name="Ohm R.A."/>
            <person name="Salamov A.A."/>
            <person name="Grigoriev I.V."/>
            <person name="Spatafora J.W."/>
            <person name="Berbee M.L."/>
        </authorList>
    </citation>
    <scope>NUCLEOTIDE SEQUENCE [LARGE SCALE GENOMIC DNA]</scope>
    <source>
        <strain evidence="3 4">NRRL 28638</strain>
    </source>
</reference>
<dbReference type="Pfam" id="PF00566">
    <property type="entry name" value="RabGAP-TBC"/>
    <property type="match status" value="1"/>
</dbReference>
<dbReference type="SMART" id="SM00164">
    <property type="entry name" value="TBC"/>
    <property type="match status" value="1"/>
</dbReference>
<feature type="domain" description="Rab-GAP TBC" evidence="2">
    <location>
        <begin position="49"/>
        <end position="463"/>
    </location>
</feature>
<accession>A0A137P486</accession>
<dbReference type="GO" id="GO:0006886">
    <property type="term" value="P:intracellular protein transport"/>
    <property type="evidence" value="ECO:0007669"/>
    <property type="project" value="TreeGrafter"/>
</dbReference>
<feature type="region of interest" description="Disordered" evidence="1">
    <location>
        <begin position="99"/>
        <end position="120"/>
    </location>
</feature>
<proteinExistence type="predicted"/>
<protein>
    <submittedName>
        <fullName evidence="3">RabGAP/TBC</fullName>
    </submittedName>
</protein>
<dbReference type="Proteomes" id="UP000070444">
    <property type="component" value="Unassembled WGS sequence"/>
</dbReference>
<dbReference type="EMBL" id="KQ964525">
    <property type="protein sequence ID" value="KXN69724.1"/>
    <property type="molecule type" value="Genomic_DNA"/>
</dbReference>
<dbReference type="GO" id="GO:0005096">
    <property type="term" value="F:GTPase activator activity"/>
    <property type="evidence" value="ECO:0007669"/>
    <property type="project" value="TreeGrafter"/>
</dbReference>
<dbReference type="OMA" id="CFIELMQ"/>
<feature type="region of interest" description="Disordered" evidence="1">
    <location>
        <begin position="159"/>
        <end position="220"/>
    </location>
</feature>
<feature type="compositionally biased region" description="Low complexity" evidence="1">
    <location>
        <begin position="182"/>
        <end position="192"/>
    </location>
</feature>
<evidence type="ECO:0000256" key="1">
    <source>
        <dbReference type="SAM" id="MobiDB-lite"/>
    </source>
</evidence>
<dbReference type="OrthoDB" id="27140at2759"/>
<gene>
    <name evidence="3" type="ORF">CONCODRAFT_7809</name>
</gene>
<dbReference type="InterPro" id="IPR000195">
    <property type="entry name" value="Rab-GAP-TBC_dom"/>
</dbReference>
<dbReference type="AlphaFoldDB" id="A0A137P486"/>
<dbReference type="Gene3D" id="1.10.8.270">
    <property type="entry name" value="putative rabgap domain of human tbc1 domain family member 14 like domains"/>
    <property type="match status" value="1"/>
</dbReference>
<dbReference type="STRING" id="796925.A0A137P486"/>
<sequence>MESYKQRLCIFETVTDPEKPAYIASNQSEVDSWCVNLNELRRLCKGGIPDKPGIRATCWKLLLGVLPVDKRQWSAELSQKRQDYYDFVKDLVVDPGISFPRHDQKKKKVPDHPLDPDPKSQWSVYFQDNAILEQIDMDVRRTLSDMAFFQLPVHSSSPQFRTQQLPTESQNSPLPRKLSDVPSLISDNSSNPDSPPKPTPLNLSPPKQFQSLSTPVSPFHPRSAPWQFVSEEKRRSLFKRLENVNCDIGMRERPQQLAPPKMQRKRSSSQTFVSPSVHSLTSSSAFKRRQSIDPVTLSQCTNSRQPKVPTIIETPIVQDLHWEALERILFIYAKLNPGVGYVQGMNELLGPLYYICANDSPDSSLDGLAHAEADAFYLFTQLMSGQRDQFVRLLDYDKSVGVNASLQEFSILLKKVCPELHEDFEYKQIDLAYFAFRWITVLGTQEFPLPEVIRLWDTLFSHVPLDHFQDLQNPTISPLHTMIQIGVAMVCLIKDELIQGTFVDNIKCLQNYPLTDIGDIIFYAFQLEALPEHGTLQEIMNGSSNGSQQGQENVESEGGEMITAKDRINEITEQMKNFGKQFKEKHVSLFNVQNSFMMKTGGTTDTKSAISSMWSNTAKIIPTTTDTSALTTPVKSWFQQKGWFKA</sequence>
<organism evidence="3 4">
    <name type="scientific">Conidiobolus coronatus (strain ATCC 28846 / CBS 209.66 / NRRL 28638)</name>
    <name type="common">Delacroixia coronata</name>
    <dbReference type="NCBI Taxonomy" id="796925"/>
    <lineage>
        <taxon>Eukaryota</taxon>
        <taxon>Fungi</taxon>
        <taxon>Fungi incertae sedis</taxon>
        <taxon>Zoopagomycota</taxon>
        <taxon>Entomophthoromycotina</taxon>
        <taxon>Entomophthoromycetes</taxon>
        <taxon>Entomophthorales</taxon>
        <taxon>Ancylistaceae</taxon>
        <taxon>Conidiobolus</taxon>
    </lineage>
</organism>
<dbReference type="PANTHER" id="PTHR22957">
    <property type="entry name" value="TBC1 DOMAIN FAMILY MEMBER GTPASE-ACTIVATING PROTEIN"/>
    <property type="match status" value="1"/>
</dbReference>
<dbReference type="SUPFAM" id="SSF47923">
    <property type="entry name" value="Ypt/Rab-GAP domain of gyp1p"/>
    <property type="match status" value="3"/>
</dbReference>
<name>A0A137P486_CONC2</name>
<evidence type="ECO:0000313" key="4">
    <source>
        <dbReference type="Proteomes" id="UP000070444"/>
    </source>
</evidence>
<keyword evidence="4" id="KW-1185">Reference proteome</keyword>
<dbReference type="PANTHER" id="PTHR22957:SF27">
    <property type="entry name" value="TBC1 DOMAIN FAMILY MEMBER 13"/>
    <property type="match status" value="1"/>
</dbReference>
<feature type="region of interest" description="Disordered" evidence="1">
    <location>
        <begin position="255"/>
        <end position="274"/>
    </location>
</feature>